<proteinExistence type="predicted"/>
<keyword evidence="1" id="KW-1133">Transmembrane helix</keyword>
<keyword evidence="1" id="KW-0472">Membrane</keyword>
<protein>
    <submittedName>
        <fullName evidence="2">Uncharacterized protein</fullName>
    </submittedName>
</protein>
<sequence length="94" mass="11426">MKDHHIHNHMKELKRAHNRRKKMWIVFLAAIIIFILRLLNIIDFELFVNFAFVVILAIMILNEYLRNKRLKHMSNLLVKVTRSIYTQLPEDDEE</sequence>
<reference evidence="2" key="1">
    <citation type="journal article" date="2014" name="Front. Microbiol.">
        <title>High frequency of phylogenetically diverse reductive dehalogenase-homologous genes in deep subseafloor sedimentary metagenomes.</title>
        <authorList>
            <person name="Kawai M."/>
            <person name="Futagami T."/>
            <person name="Toyoda A."/>
            <person name="Takaki Y."/>
            <person name="Nishi S."/>
            <person name="Hori S."/>
            <person name="Arai W."/>
            <person name="Tsubouchi T."/>
            <person name="Morono Y."/>
            <person name="Uchiyama I."/>
            <person name="Ito T."/>
            <person name="Fujiyama A."/>
            <person name="Inagaki F."/>
            <person name="Takami H."/>
        </authorList>
    </citation>
    <scope>NUCLEOTIDE SEQUENCE</scope>
    <source>
        <strain evidence="2">Expedition CK06-06</strain>
    </source>
</reference>
<dbReference type="AlphaFoldDB" id="X0XAP7"/>
<accession>X0XAP7</accession>
<keyword evidence="1" id="KW-0812">Transmembrane</keyword>
<organism evidence="2">
    <name type="scientific">marine sediment metagenome</name>
    <dbReference type="NCBI Taxonomy" id="412755"/>
    <lineage>
        <taxon>unclassified sequences</taxon>
        <taxon>metagenomes</taxon>
        <taxon>ecological metagenomes</taxon>
    </lineage>
</organism>
<dbReference type="EMBL" id="BARS01040140">
    <property type="protein sequence ID" value="GAG32457.1"/>
    <property type="molecule type" value="Genomic_DNA"/>
</dbReference>
<evidence type="ECO:0000256" key="1">
    <source>
        <dbReference type="SAM" id="Phobius"/>
    </source>
</evidence>
<comment type="caution">
    <text evidence="2">The sequence shown here is derived from an EMBL/GenBank/DDBJ whole genome shotgun (WGS) entry which is preliminary data.</text>
</comment>
<feature type="transmembrane region" description="Helical" evidence="1">
    <location>
        <begin position="46"/>
        <end position="65"/>
    </location>
</feature>
<name>X0XAP7_9ZZZZ</name>
<gene>
    <name evidence="2" type="ORF">S01H1_61233</name>
</gene>
<evidence type="ECO:0000313" key="2">
    <source>
        <dbReference type="EMBL" id="GAG32457.1"/>
    </source>
</evidence>
<feature type="transmembrane region" description="Helical" evidence="1">
    <location>
        <begin position="21"/>
        <end position="40"/>
    </location>
</feature>